<dbReference type="AlphaFoldDB" id="A0A1F5BTP0"/>
<comment type="caution">
    <text evidence="1">The sequence shown here is derived from an EMBL/GenBank/DDBJ whole genome shotgun (WGS) entry which is preliminary data.</text>
</comment>
<name>A0A1F5BTP0_9BACT</name>
<evidence type="ECO:0000313" key="1">
    <source>
        <dbReference type="EMBL" id="OGD33944.1"/>
    </source>
</evidence>
<dbReference type="STRING" id="1797298.A2988_00420"/>
<organism evidence="1 2">
    <name type="scientific">Candidatus Azambacteria bacterium RIFCSPLOWO2_01_FULL_46_25</name>
    <dbReference type="NCBI Taxonomy" id="1797298"/>
    <lineage>
        <taxon>Bacteria</taxon>
        <taxon>Candidatus Azamiibacteriota</taxon>
    </lineage>
</organism>
<reference evidence="1 2" key="1">
    <citation type="journal article" date="2016" name="Nat. Commun.">
        <title>Thousands of microbial genomes shed light on interconnected biogeochemical processes in an aquifer system.</title>
        <authorList>
            <person name="Anantharaman K."/>
            <person name="Brown C.T."/>
            <person name="Hug L.A."/>
            <person name="Sharon I."/>
            <person name="Castelle C.J."/>
            <person name="Probst A.J."/>
            <person name="Thomas B.C."/>
            <person name="Singh A."/>
            <person name="Wilkins M.J."/>
            <person name="Karaoz U."/>
            <person name="Brodie E.L."/>
            <person name="Williams K.H."/>
            <person name="Hubbard S.S."/>
            <person name="Banfield J.F."/>
        </authorList>
    </citation>
    <scope>NUCLEOTIDE SEQUENCE [LARGE SCALE GENOMIC DNA]</scope>
</reference>
<proteinExistence type="predicted"/>
<dbReference type="Proteomes" id="UP000176650">
    <property type="component" value="Unassembled WGS sequence"/>
</dbReference>
<gene>
    <name evidence="1" type="ORF">A2988_00420</name>
</gene>
<protein>
    <submittedName>
        <fullName evidence="1">Uncharacterized protein</fullName>
    </submittedName>
</protein>
<evidence type="ECO:0000313" key="2">
    <source>
        <dbReference type="Proteomes" id="UP000176650"/>
    </source>
</evidence>
<sequence>MNSTLKKIGIVIILIALFLGVRYVGSAIRYGCANPVLLDNVPGGDDCPPPFYLAAKLGWLLTGGSLMPLWNRDAIAVEKISWNIEKADSSITSEDDFHFYEQKIAADVMTMDGMTKRYDLGTAHGCAGETKNEISDHKRFFGRVDCSFALSSTKFAAFNQKNGFRIERYDESAKDGSIKTTALVEI</sequence>
<accession>A0A1F5BTP0</accession>
<dbReference type="EMBL" id="MEYS01000002">
    <property type="protein sequence ID" value="OGD33944.1"/>
    <property type="molecule type" value="Genomic_DNA"/>
</dbReference>